<dbReference type="GO" id="GO:0031012">
    <property type="term" value="C:extracellular matrix"/>
    <property type="evidence" value="ECO:0007669"/>
    <property type="project" value="TreeGrafter"/>
</dbReference>
<dbReference type="GO" id="GO:0030198">
    <property type="term" value="P:extracellular matrix organization"/>
    <property type="evidence" value="ECO:0007669"/>
    <property type="project" value="TreeGrafter"/>
</dbReference>
<gene>
    <name evidence="1" type="ORF">SPLIT_LOCUS5627</name>
</gene>
<dbReference type="GO" id="GO:0004222">
    <property type="term" value="F:metalloendopeptidase activity"/>
    <property type="evidence" value="ECO:0007669"/>
    <property type="project" value="TreeGrafter"/>
</dbReference>
<evidence type="ECO:0000313" key="2">
    <source>
        <dbReference type="Proteomes" id="UP001153321"/>
    </source>
</evidence>
<dbReference type="Proteomes" id="UP001153321">
    <property type="component" value="Chromosome 20"/>
</dbReference>
<dbReference type="Gene3D" id="2.20.100.10">
    <property type="entry name" value="Thrombospondin type-1 (TSP1) repeat"/>
    <property type="match status" value="1"/>
</dbReference>
<name>A0A9P0I2U1_SPOLI</name>
<dbReference type="InterPro" id="IPR050439">
    <property type="entry name" value="ADAMTS_ADAMTS-like"/>
</dbReference>
<accession>A0A9P0I2U1</accession>
<dbReference type="EMBL" id="LR824551">
    <property type="protein sequence ID" value="CAH1640271.1"/>
    <property type="molecule type" value="Genomic_DNA"/>
</dbReference>
<keyword evidence="2" id="KW-1185">Reference proteome</keyword>
<proteinExistence type="predicted"/>
<dbReference type="PANTHER" id="PTHR13723">
    <property type="entry name" value="ADAMTS A DISINTEGRIN AND METALLOPROTEASE WITH THROMBOSPONDIN MOTIFS PROTEASE"/>
    <property type="match status" value="1"/>
</dbReference>
<protein>
    <submittedName>
        <fullName evidence="1">Uncharacterized protein</fullName>
    </submittedName>
</protein>
<dbReference type="GO" id="GO:0006508">
    <property type="term" value="P:proteolysis"/>
    <property type="evidence" value="ECO:0007669"/>
    <property type="project" value="TreeGrafter"/>
</dbReference>
<organism evidence="1 2">
    <name type="scientific">Spodoptera littoralis</name>
    <name type="common">Egyptian cotton leafworm</name>
    <dbReference type="NCBI Taxonomy" id="7109"/>
    <lineage>
        <taxon>Eukaryota</taxon>
        <taxon>Metazoa</taxon>
        <taxon>Ecdysozoa</taxon>
        <taxon>Arthropoda</taxon>
        <taxon>Hexapoda</taxon>
        <taxon>Insecta</taxon>
        <taxon>Pterygota</taxon>
        <taxon>Neoptera</taxon>
        <taxon>Endopterygota</taxon>
        <taxon>Lepidoptera</taxon>
        <taxon>Glossata</taxon>
        <taxon>Ditrysia</taxon>
        <taxon>Noctuoidea</taxon>
        <taxon>Noctuidae</taxon>
        <taxon>Amphipyrinae</taxon>
        <taxon>Spodoptera</taxon>
    </lineage>
</organism>
<dbReference type="PANTHER" id="PTHR13723:SF281">
    <property type="entry name" value="PAPILIN"/>
    <property type="match status" value="1"/>
</dbReference>
<dbReference type="InterPro" id="IPR036383">
    <property type="entry name" value="TSP1_rpt_sf"/>
</dbReference>
<sequence length="184" mass="21824">MSRQSQTLNYFHKEYFRHPVNSYKAFPKLNKCNKSCSSLVRETHSYTHKRRARRLDDRCKERQKRFERTRLCTHGVRGEPGLLARRPAEVVWLMRRSRKRRKLVRSIDHTRRARNVIHGPSSSGPDCPGLARRYHECNTAPCPGPVRDPRVEQCAMYDRRPFRGRFYTWVPYVDGKLLLSVIIS</sequence>
<reference evidence="1" key="1">
    <citation type="submission" date="2022-02" db="EMBL/GenBank/DDBJ databases">
        <authorList>
            <person name="King R."/>
        </authorList>
    </citation>
    <scope>NUCLEOTIDE SEQUENCE</scope>
</reference>
<dbReference type="AlphaFoldDB" id="A0A9P0I2U1"/>
<evidence type="ECO:0000313" key="1">
    <source>
        <dbReference type="EMBL" id="CAH1640271.1"/>
    </source>
</evidence>